<dbReference type="InterPro" id="IPR002508">
    <property type="entry name" value="MurNAc-LAA_cat"/>
</dbReference>
<evidence type="ECO:0000313" key="6">
    <source>
        <dbReference type="Proteomes" id="UP001199916"/>
    </source>
</evidence>
<dbReference type="Gene3D" id="3.40.630.40">
    <property type="entry name" value="Zn-dependent exopeptidases"/>
    <property type="match status" value="1"/>
</dbReference>
<dbReference type="SUPFAM" id="SSF55383">
    <property type="entry name" value="Copper amine oxidase, domain N"/>
    <property type="match status" value="1"/>
</dbReference>
<dbReference type="InterPro" id="IPR050695">
    <property type="entry name" value="N-acetylmuramoyl_amidase_3"/>
</dbReference>
<evidence type="ECO:0000256" key="3">
    <source>
        <dbReference type="SAM" id="SignalP"/>
    </source>
</evidence>
<dbReference type="RefSeq" id="WP_233696455.1">
    <property type="nucleotide sequence ID" value="NZ_JAJNBZ010000005.1"/>
</dbReference>
<dbReference type="InterPro" id="IPR012854">
    <property type="entry name" value="Cu_amine_oxidase-like_N"/>
</dbReference>
<proteinExistence type="predicted"/>
<accession>A0ABS8YGI7</accession>
<comment type="caution">
    <text evidence="5">The sequence shown here is derived from an EMBL/GenBank/DDBJ whole genome shotgun (WGS) entry which is preliminary data.</text>
</comment>
<feature type="domain" description="MurNAc-LAA" evidence="4">
    <location>
        <begin position="380"/>
        <end position="489"/>
    </location>
</feature>
<dbReference type="CDD" id="cd02696">
    <property type="entry name" value="MurNAc-LAA"/>
    <property type="match status" value="1"/>
</dbReference>
<keyword evidence="3" id="KW-0732">Signal</keyword>
<keyword evidence="6" id="KW-1185">Reference proteome</keyword>
<evidence type="ECO:0000256" key="2">
    <source>
        <dbReference type="SAM" id="MobiDB-lite"/>
    </source>
</evidence>
<reference evidence="5 6" key="1">
    <citation type="submission" date="2021-11" db="EMBL/GenBank/DDBJ databases">
        <title>Draft genome sequence of Paenibacillus profundus YoMME, a new Gram-positive bacteria with exoelectrogenic properties.</title>
        <authorList>
            <person name="Hubenova Y."/>
            <person name="Hubenova E."/>
            <person name="Manasiev Y."/>
            <person name="Peykov S."/>
            <person name="Mitov M."/>
        </authorList>
    </citation>
    <scope>NUCLEOTIDE SEQUENCE [LARGE SCALE GENOMIC DNA]</scope>
    <source>
        <strain evidence="5 6">YoMME</strain>
    </source>
</reference>
<gene>
    <name evidence="5" type="ORF">LQV63_09145</name>
</gene>
<dbReference type="InterPro" id="IPR036582">
    <property type="entry name" value="Mao_N_sf"/>
</dbReference>
<dbReference type="Proteomes" id="UP001199916">
    <property type="component" value="Unassembled WGS sequence"/>
</dbReference>
<sequence>MQRGQKLGVGLLLMMLLCVLFPDMGQAQAAPEPSLYLNGNSIKLPEKITMSNNSVMIPIRVVSEELGYKVGWNGKAKTVTIYNDSKRLNLTVNQKTAKVNDKEVQLDVTPIVKAGSTLVPLRFVGQNMGLTVEWDKDTKSVYLFTADESSPDVVPPTAGTPSGEDANGGGGDTSSDGTNHNENSEDAHITDFSFMNNQLHIASDYNVKPKIMTMTDPDRVVIDLPGTIFSDTFYERFGFSDGGQGEMLITDYPDVQRIRFAMFSNDPNTVRFVIDANYALQAEVATNDQGLTTISLIPGTGTGSGGEPVKPTKPDGKYAVVIDAGHGDHDSGAVSIKKRYEKDFNLALSLKVSELLRQDDRFHVVLSREDDTFVELSDRAKIANDLAADLFVSIHANSIKDKPSVTGTETYYWRSASKAFADTMHEHLVEGTQLKDRGVRKADHHVTRETKMPAILLEVGYLTNAYDESQLFDEQFQARVAENIVKGIQDYLGLL</sequence>
<dbReference type="InterPro" id="IPR021731">
    <property type="entry name" value="AMIN_dom"/>
</dbReference>
<keyword evidence="1" id="KW-0378">Hydrolase</keyword>
<feature type="chain" id="PRO_5046348492" evidence="3">
    <location>
        <begin position="30"/>
        <end position="495"/>
    </location>
</feature>
<evidence type="ECO:0000313" key="5">
    <source>
        <dbReference type="EMBL" id="MCE5169476.1"/>
    </source>
</evidence>
<dbReference type="SMART" id="SM00646">
    <property type="entry name" value="Ami_3"/>
    <property type="match status" value="1"/>
</dbReference>
<dbReference type="Pfam" id="PF07833">
    <property type="entry name" value="Cu_amine_oxidN1"/>
    <property type="match status" value="1"/>
</dbReference>
<evidence type="ECO:0000256" key="1">
    <source>
        <dbReference type="ARBA" id="ARBA00022801"/>
    </source>
</evidence>
<organism evidence="5 6">
    <name type="scientific">Paenibacillus profundus</name>
    <dbReference type="NCBI Taxonomy" id="1173085"/>
    <lineage>
        <taxon>Bacteria</taxon>
        <taxon>Bacillati</taxon>
        <taxon>Bacillota</taxon>
        <taxon>Bacilli</taxon>
        <taxon>Bacillales</taxon>
        <taxon>Paenibacillaceae</taxon>
        <taxon>Paenibacillus</taxon>
    </lineage>
</organism>
<name>A0ABS8YGI7_9BACL</name>
<dbReference type="PANTHER" id="PTHR30404">
    <property type="entry name" value="N-ACETYLMURAMOYL-L-ALANINE AMIDASE"/>
    <property type="match status" value="1"/>
</dbReference>
<dbReference type="PANTHER" id="PTHR30404:SF0">
    <property type="entry name" value="N-ACETYLMURAMOYL-L-ALANINE AMIDASE AMIC"/>
    <property type="match status" value="1"/>
</dbReference>
<evidence type="ECO:0000259" key="4">
    <source>
        <dbReference type="SMART" id="SM00646"/>
    </source>
</evidence>
<dbReference type="Gene3D" id="2.60.40.3500">
    <property type="match status" value="1"/>
</dbReference>
<dbReference type="Pfam" id="PF01520">
    <property type="entry name" value="Amidase_3"/>
    <property type="match status" value="1"/>
</dbReference>
<dbReference type="Pfam" id="PF11741">
    <property type="entry name" value="AMIN"/>
    <property type="match status" value="1"/>
</dbReference>
<feature type="signal peptide" evidence="3">
    <location>
        <begin position="1"/>
        <end position="29"/>
    </location>
</feature>
<dbReference type="EMBL" id="JAJNBZ010000005">
    <property type="protein sequence ID" value="MCE5169476.1"/>
    <property type="molecule type" value="Genomic_DNA"/>
</dbReference>
<dbReference type="Gene3D" id="3.30.457.10">
    <property type="entry name" value="Copper amine oxidase-like, N-terminal domain"/>
    <property type="match status" value="1"/>
</dbReference>
<protein>
    <submittedName>
        <fullName evidence="5">N-acetylmuramoyl-L-alanine amidase family protein</fullName>
    </submittedName>
</protein>
<dbReference type="SUPFAM" id="SSF53187">
    <property type="entry name" value="Zn-dependent exopeptidases"/>
    <property type="match status" value="1"/>
</dbReference>
<feature type="region of interest" description="Disordered" evidence="2">
    <location>
        <begin position="148"/>
        <end position="185"/>
    </location>
</feature>